<dbReference type="HOGENOM" id="CLU_2116998_0_0_0"/>
<evidence type="ECO:0000313" key="2">
    <source>
        <dbReference type="Proteomes" id="UP000010467"/>
    </source>
</evidence>
<keyword evidence="2" id="KW-1185">Reference proteome</keyword>
<name>K9ZZ36_DEIPD</name>
<protein>
    <submittedName>
        <fullName evidence="1">Uncharacterized protein</fullName>
    </submittedName>
</protein>
<dbReference type="Proteomes" id="UP000010467">
    <property type="component" value="Chromosome"/>
</dbReference>
<reference evidence="2" key="1">
    <citation type="submission" date="2012-03" db="EMBL/GenBank/DDBJ databases">
        <title>Complete sequence of chromosome of Deinococcus peraridilitoris DSM 19664.</title>
        <authorList>
            <person name="Lucas S."/>
            <person name="Copeland A."/>
            <person name="Lapidus A."/>
            <person name="Glavina del Rio T."/>
            <person name="Dalin E."/>
            <person name="Tice H."/>
            <person name="Bruce D."/>
            <person name="Goodwin L."/>
            <person name="Pitluck S."/>
            <person name="Peters L."/>
            <person name="Mikhailova N."/>
            <person name="Lu M."/>
            <person name="Kyrpides N."/>
            <person name="Mavromatis K."/>
            <person name="Ivanova N."/>
            <person name="Brettin T."/>
            <person name="Detter J.C."/>
            <person name="Han C."/>
            <person name="Larimer F."/>
            <person name="Land M."/>
            <person name="Hauser L."/>
            <person name="Markowitz V."/>
            <person name="Cheng J.-F."/>
            <person name="Hugenholtz P."/>
            <person name="Woyke T."/>
            <person name="Wu D."/>
            <person name="Pukall R."/>
            <person name="Steenblock K."/>
            <person name="Brambilla E."/>
            <person name="Klenk H.-P."/>
            <person name="Eisen J.A."/>
        </authorList>
    </citation>
    <scope>NUCLEOTIDE SEQUENCE [LARGE SCALE GENOMIC DNA]</scope>
    <source>
        <strain evidence="2">DSM 19664 / LMG 22246 / CIP 109416 / KR-200</strain>
    </source>
</reference>
<accession>K9ZZ36</accession>
<dbReference type="KEGG" id="dpd:Deipe_0581"/>
<organism evidence="1 2">
    <name type="scientific">Deinococcus peraridilitoris (strain DSM 19664 / LMG 22246 / CIP 109416 / KR-200)</name>
    <dbReference type="NCBI Taxonomy" id="937777"/>
    <lineage>
        <taxon>Bacteria</taxon>
        <taxon>Thermotogati</taxon>
        <taxon>Deinococcota</taxon>
        <taxon>Deinococci</taxon>
        <taxon>Deinococcales</taxon>
        <taxon>Deinococcaceae</taxon>
        <taxon>Deinococcus</taxon>
    </lineage>
</organism>
<dbReference type="PATRIC" id="fig|937777.3.peg.585"/>
<dbReference type="EMBL" id="CP003382">
    <property type="protein sequence ID" value="AFZ66172.1"/>
    <property type="molecule type" value="Genomic_DNA"/>
</dbReference>
<dbReference type="AlphaFoldDB" id="K9ZZ36"/>
<dbReference type="RefSeq" id="WP_015234482.1">
    <property type="nucleotide sequence ID" value="NC_019793.1"/>
</dbReference>
<gene>
    <name evidence="1" type="ordered locus">Deipe_0581</name>
</gene>
<evidence type="ECO:0000313" key="1">
    <source>
        <dbReference type="EMBL" id="AFZ66172.1"/>
    </source>
</evidence>
<proteinExistence type="predicted"/>
<sequence>MQKVVWHYSVAMPLLGLHARLADAVRDLLKDQPFIPTDEGQWALLHELLSQLARDFTGRDVYPEEVHAIGHGGVDLFESWLKFLEQVQLQQYEADRSSNRRAEAELNIVKPGNK</sequence>